<protein>
    <submittedName>
        <fullName evidence="4">7864_t:CDS:1</fullName>
    </submittedName>
</protein>
<dbReference type="Gene3D" id="1.20.5.110">
    <property type="match status" value="1"/>
</dbReference>
<dbReference type="GO" id="GO:0012505">
    <property type="term" value="C:endomembrane system"/>
    <property type="evidence" value="ECO:0007669"/>
    <property type="project" value="TreeGrafter"/>
</dbReference>
<accession>A0A9N9IHB8</accession>
<dbReference type="EMBL" id="CAJVPV010028340">
    <property type="protein sequence ID" value="CAG8736246.1"/>
    <property type="molecule type" value="Genomic_DNA"/>
</dbReference>
<evidence type="ECO:0000313" key="5">
    <source>
        <dbReference type="Proteomes" id="UP000789342"/>
    </source>
</evidence>
<dbReference type="PROSITE" id="PS50192">
    <property type="entry name" value="T_SNARE"/>
    <property type="match status" value="1"/>
</dbReference>
<dbReference type="InterPro" id="IPR000727">
    <property type="entry name" value="T_SNARE_dom"/>
</dbReference>
<comment type="caution">
    <text evidence="4">The sequence shown here is derived from an EMBL/GenBank/DDBJ whole genome shotgun (WGS) entry which is preliminary data.</text>
</comment>
<gene>
    <name evidence="4" type="ORF">AMORRO_LOCUS14395</name>
</gene>
<keyword evidence="5" id="KW-1185">Reference proteome</keyword>
<dbReference type="GO" id="GO:0005484">
    <property type="term" value="F:SNAP receptor activity"/>
    <property type="evidence" value="ECO:0007669"/>
    <property type="project" value="InterPro"/>
</dbReference>
<dbReference type="GO" id="GO:0006906">
    <property type="term" value="P:vesicle fusion"/>
    <property type="evidence" value="ECO:0007669"/>
    <property type="project" value="TreeGrafter"/>
</dbReference>
<dbReference type="GO" id="GO:0000149">
    <property type="term" value="F:SNARE binding"/>
    <property type="evidence" value="ECO:0007669"/>
    <property type="project" value="TreeGrafter"/>
</dbReference>
<dbReference type="PROSITE" id="PS00914">
    <property type="entry name" value="SYNTAXIN"/>
    <property type="match status" value="1"/>
</dbReference>
<dbReference type="PANTHER" id="PTHR19957">
    <property type="entry name" value="SYNTAXIN"/>
    <property type="match status" value="1"/>
</dbReference>
<dbReference type="GO" id="GO:0031201">
    <property type="term" value="C:SNARE complex"/>
    <property type="evidence" value="ECO:0007669"/>
    <property type="project" value="TreeGrafter"/>
</dbReference>
<name>A0A9N9IHB8_9GLOM</name>
<dbReference type="InterPro" id="IPR006012">
    <property type="entry name" value="Syntaxin/epimorphin_CS"/>
</dbReference>
<dbReference type="SUPFAM" id="SSF58038">
    <property type="entry name" value="SNARE fusion complex"/>
    <property type="match status" value="1"/>
</dbReference>
<dbReference type="OrthoDB" id="10255013at2759"/>
<dbReference type="CDD" id="cd15849">
    <property type="entry name" value="SNARE_Sso1"/>
    <property type="match status" value="1"/>
</dbReference>
<evidence type="ECO:0000313" key="4">
    <source>
        <dbReference type="EMBL" id="CAG8736246.1"/>
    </source>
</evidence>
<feature type="non-terminal residue" evidence="4">
    <location>
        <position position="104"/>
    </location>
</feature>
<evidence type="ECO:0000256" key="2">
    <source>
        <dbReference type="ARBA" id="ARBA00009063"/>
    </source>
</evidence>
<evidence type="ECO:0000256" key="1">
    <source>
        <dbReference type="ARBA" id="ARBA00004211"/>
    </source>
</evidence>
<dbReference type="SMART" id="SM00397">
    <property type="entry name" value="t_SNARE"/>
    <property type="match status" value="1"/>
</dbReference>
<feature type="non-terminal residue" evidence="4">
    <location>
        <position position="1"/>
    </location>
</feature>
<feature type="domain" description="T-SNARE coiled-coil homology" evidence="3">
    <location>
        <begin position="22"/>
        <end position="84"/>
    </location>
</feature>
<dbReference type="InterPro" id="IPR045242">
    <property type="entry name" value="Syntaxin"/>
</dbReference>
<dbReference type="GO" id="GO:0048278">
    <property type="term" value="P:vesicle docking"/>
    <property type="evidence" value="ECO:0007669"/>
    <property type="project" value="TreeGrafter"/>
</dbReference>
<dbReference type="Pfam" id="PF05739">
    <property type="entry name" value="SNARE"/>
    <property type="match status" value="1"/>
</dbReference>
<comment type="subcellular location">
    <subcellularLocation>
        <location evidence="1">Membrane</location>
        <topology evidence="1">Single-pass type IV membrane protein</topology>
    </subcellularLocation>
</comment>
<evidence type="ECO:0000259" key="3">
    <source>
        <dbReference type="PROSITE" id="PS50192"/>
    </source>
</evidence>
<reference evidence="4" key="1">
    <citation type="submission" date="2021-06" db="EMBL/GenBank/DDBJ databases">
        <authorList>
            <person name="Kallberg Y."/>
            <person name="Tangrot J."/>
            <person name="Rosling A."/>
        </authorList>
    </citation>
    <scope>NUCLEOTIDE SEQUENCE</scope>
    <source>
        <strain evidence="4">CL551</strain>
    </source>
</reference>
<proteinExistence type="inferred from homology"/>
<dbReference type="AlphaFoldDB" id="A0A9N9IHB8"/>
<comment type="similarity">
    <text evidence="2">Belongs to the syntaxin family.</text>
</comment>
<sequence>NPSDQPVFATALLRTGEAKDALAEVQKRHNDIRQIEQTISELADLFKEMSLQVEIQDQALTDIESQVQDTRVKIEQSNQQLGEATRLAFSARRKKWYCFGISVV</sequence>
<dbReference type="GO" id="GO:0006887">
    <property type="term" value="P:exocytosis"/>
    <property type="evidence" value="ECO:0007669"/>
    <property type="project" value="TreeGrafter"/>
</dbReference>
<dbReference type="GO" id="GO:0006886">
    <property type="term" value="P:intracellular protein transport"/>
    <property type="evidence" value="ECO:0007669"/>
    <property type="project" value="InterPro"/>
</dbReference>
<organism evidence="4 5">
    <name type="scientific">Acaulospora morrowiae</name>
    <dbReference type="NCBI Taxonomy" id="94023"/>
    <lineage>
        <taxon>Eukaryota</taxon>
        <taxon>Fungi</taxon>
        <taxon>Fungi incertae sedis</taxon>
        <taxon>Mucoromycota</taxon>
        <taxon>Glomeromycotina</taxon>
        <taxon>Glomeromycetes</taxon>
        <taxon>Diversisporales</taxon>
        <taxon>Acaulosporaceae</taxon>
        <taxon>Acaulospora</taxon>
    </lineage>
</organism>
<dbReference type="Proteomes" id="UP000789342">
    <property type="component" value="Unassembled WGS sequence"/>
</dbReference>
<dbReference type="PANTHER" id="PTHR19957:SF307">
    <property type="entry name" value="PROTEIN SSO1-RELATED"/>
    <property type="match status" value="1"/>
</dbReference>
<dbReference type="GO" id="GO:0005886">
    <property type="term" value="C:plasma membrane"/>
    <property type="evidence" value="ECO:0007669"/>
    <property type="project" value="TreeGrafter"/>
</dbReference>